<keyword evidence="9 14" id="KW-0238">DNA-binding</keyword>
<dbReference type="PROSITE" id="PS51755">
    <property type="entry name" value="OMPR_PHOB"/>
    <property type="match status" value="1"/>
</dbReference>
<evidence type="ECO:0000256" key="13">
    <source>
        <dbReference type="PROSITE-ProRule" id="PRU00169"/>
    </source>
</evidence>
<evidence type="ECO:0000256" key="12">
    <source>
        <dbReference type="ARBA" id="ARBA00024735"/>
    </source>
</evidence>
<keyword evidence="11" id="KW-0804">Transcription</keyword>
<evidence type="ECO:0000256" key="9">
    <source>
        <dbReference type="ARBA" id="ARBA00023125"/>
    </source>
</evidence>
<evidence type="ECO:0000256" key="3">
    <source>
        <dbReference type="ARBA" id="ARBA00022448"/>
    </source>
</evidence>
<keyword evidence="8" id="KW-0805">Transcription regulation</keyword>
<reference evidence="17" key="1">
    <citation type="submission" date="2019-02" db="EMBL/GenBank/DDBJ databases">
        <authorList>
            <person name="Gruber-Vodicka R. H."/>
            <person name="Seah K. B. B."/>
        </authorList>
    </citation>
    <scope>NUCLEOTIDE SEQUENCE</scope>
    <source>
        <strain evidence="17">BECK_BY7</strain>
    </source>
</reference>
<feature type="modified residue" description="4-aspartylphosphate" evidence="13">
    <location>
        <position position="110"/>
    </location>
</feature>
<dbReference type="InterPro" id="IPR011006">
    <property type="entry name" value="CheY-like_superfamily"/>
</dbReference>
<keyword evidence="10" id="KW-0010">Activator</keyword>
<feature type="domain" description="Response regulatory" evidence="15">
    <location>
        <begin position="61"/>
        <end position="177"/>
    </location>
</feature>
<dbReference type="InterPro" id="IPR016032">
    <property type="entry name" value="Sig_transdc_resp-reg_C-effctor"/>
</dbReference>
<dbReference type="Pfam" id="PF00072">
    <property type="entry name" value="Response_reg"/>
    <property type="match status" value="1"/>
</dbReference>
<dbReference type="InterPro" id="IPR001867">
    <property type="entry name" value="OmpR/PhoB-type_DNA-bd"/>
</dbReference>
<feature type="DNA-binding region" description="OmpR/PhoB-type" evidence="14">
    <location>
        <begin position="186"/>
        <end position="284"/>
    </location>
</feature>
<dbReference type="SMART" id="SM00862">
    <property type="entry name" value="Trans_reg_C"/>
    <property type="match status" value="1"/>
</dbReference>
<evidence type="ECO:0000256" key="6">
    <source>
        <dbReference type="ARBA" id="ARBA00022592"/>
    </source>
</evidence>
<gene>
    <name evidence="17" type="ORF">BECKLFY1418C_GA0070996_100425</name>
</gene>
<dbReference type="AlphaFoldDB" id="A0A450W9M5"/>
<dbReference type="GO" id="GO:0000976">
    <property type="term" value="F:transcription cis-regulatory region binding"/>
    <property type="evidence" value="ECO:0007669"/>
    <property type="project" value="TreeGrafter"/>
</dbReference>
<dbReference type="InterPro" id="IPR036388">
    <property type="entry name" value="WH-like_DNA-bd_sf"/>
</dbReference>
<comment type="function">
    <text evidence="12">This protein is a positive regulator for the phosphate regulon. Transcription of this operon is positively regulated by PhoB and PhoR when phosphate is limited.</text>
</comment>
<evidence type="ECO:0000256" key="2">
    <source>
        <dbReference type="ARBA" id="ARBA00013332"/>
    </source>
</evidence>
<proteinExistence type="predicted"/>
<evidence type="ECO:0000313" key="17">
    <source>
        <dbReference type="EMBL" id="VFK13737.1"/>
    </source>
</evidence>
<sequence>MTPIVFCPKGFGSGHAGLGIGKIKIPVGSVHEPIPIPFQSWREALICFLYRAVGAAMPDSMILVVEDDPEVQEMVRFVLHEADFLVSVVKDAYDAWAFVRRHPAALILLDWMLPGVSGIDLARQLKRSHATREIPIIMLTAKGEEDDKILGLESGADDYVTKPFSARELVARIKAVLRRTAIYGEEGPVEYGAIWLDPATRRVTAYESAIALGPTEFRLLHFLMLYPERIHSRSRLLDRVWGTSIAIEERTVDVYMRRLRRALRETSCDRYLQTVRSVGYRFSLDCEGGNRFFDP</sequence>
<keyword evidence="5 13" id="KW-0597">Phosphoprotein</keyword>
<dbReference type="Gene3D" id="3.40.50.2300">
    <property type="match status" value="1"/>
</dbReference>
<evidence type="ECO:0000256" key="10">
    <source>
        <dbReference type="ARBA" id="ARBA00023159"/>
    </source>
</evidence>
<dbReference type="SUPFAM" id="SSF46894">
    <property type="entry name" value="C-terminal effector domain of the bipartite response regulators"/>
    <property type="match status" value="1"/>
</dbReference>
<dbReference type="PANTHER" id="PTHR48111:SF40">
    <property type="entry name" value="PHOSPHATE REGULON TRANSCRIPTIONAL REGULATORY PROTEIN PHOB"/>
    <property type="match status" value="1"/>
</dbReference>
<keyword evidence="6" id="KW-0592">Phosphate transport</keyword>
<dbReference type="InterPro" id="IPR039420">
    <property type="entry name" value="WalR-like"/>
</dbReference>
<dbReference type="CDD" id="cd17618">
    <property type="entry name" value="REC_OmpR_PhoB"/>
    <property type="match status" value="1"/>
</dbReference>
<dbReference type="GO" id="GO:0005829">
    <property type="term" value="C:cytosol"/>
    <property type="evidence" value="ECO:0007669"/>
    <property type="project" value="TreeGrafter"/>
</dbReference>
<dbReference type="Pfam" id="PF00486">
    <property type="entry name" value="Trans_reg_C"/>
    <property type="match status" value="1"/>
</dbReference>
<dbReference type="SMART" id="SM00448">
    <property type="entry name" value="REC"/>
    <property type="match status" value="1"/>
</dbReference>
<accession>A0A450W9M5</accession>
<dbReference type="GO" id="GO:0000156">
    <property type="term" value="F:phosphorelay response regulator activity"/>
    <property type="evidence" value="ECO:0007669"/>
    <property type="project" value="InterPro"/>
</dbReference>
<keyword evidence="7" id="KW-0902">Two-component regulatory system</keyword>
<evidence type="ECO:0000256" key="5">
    <source>
        <dbReference type="ARBA" id="ARBA00022553"/>
    </source>
</evidence>
<dbReference type="PROSITE" id="PS50110">
    <property type="entry name" value="RESPONSE_REGULATORY"/>
    <property type="match status" value="1"/>
</dbReference>
<dbReference type="GO" id="GO:0032993">
    <property type="term" value="C:protein-DNA complex"/>
    <property type="evidence" value="ECO:0007669"/>
    <property type="project" value="TreeGrafter"/>
</dbReference>
<dbReference type="CDD" id="cd00383">
    <property type="entry name" value="trans_reg_C"/>
    <property type="match status" value="1"/>
</dbReference>
<dbReference type="InterPro" id="IPR001789">
    <property type="entry name" value="Sig_transdc_resp-reg_receiver"/>
</dbReference>
<evidence type="ECO:0000259" key="16">
    <source>
        <dbReference type="PROSITE" id="PS51755"/>
    </source>
</evidence>
<dbReference type="InterPro" id="IPR011879">
    <property type="entry name" value="Sig_transdc_resp-reg_PhoB"/>
</dbReference>
<comment type="subcellular location">
    <subcellularLocation>
        <location evidence="1">Cytoplasm</location>
    </subcellularLocation>
</comment>
<evidence type="ECO:0000256" key="1">
    <source>
        <dbReference type="ARBA" id="ARBA00004496"/>
    </source>
</evidence>
<dbReference type="EMBL" id="CAADFN010000004">
    <property type="protein sequence ID" value="VFK13737.1"/>
    <property type="molecule type" value="Genomic_DNA"/>
</dbReference>
<dbReference type="Gene3D" id="1.10.10.10">
    <property type="entry name" value="Winged helix-like DNA-binding domain superfamily/Winged helix DNA-binding domain"/>
    <property type="match status" value="1"/>
</dbReference>
<protein>
    <recommendedName>
        <fullName evidence="2">Phosphate regulon transcriptional regulatory protein PhoB</fullName>
    </recommendedName>
</protein>
<evidence type="ECO:0000256" key="7">
    <source>
        <dbReference type="ARBA" id="ARBA00023012"/>
    </source>
</evidence>
<organism evidence="17">
    <name type="scientific">Candidatus Kentrum sp. LFY</name>
    <dbReference type="NCBI Taxonomy" id="2126342"/>
    <lineage>
        <taxon>Bacteria</taxon>
        <taxon>Pseudomonadati</taxon>
        <taxon>Pseudomonadota</taxon>
        <taxon>Gammaproteobacteria</taxon>
        <taxon>Candidatus Kentrum</taxon>
    </lineage>
</organism>
<dbReference type="SUPFAM" id="SSF52172">
    <property type="entry name" value="CheY-like"/>
    <property type="match status" value="1"/>
</dbReference>
<name>A0A450W9M5_9GAMM</name>
<dbReference type="PANTHER" id="PTHR48111">
    <property type="entry name" value="REGULATOR OF RPOS"/>
    <property type="match status" value="1"/>
</dbReference>
<keyword evidence="4" id="KW-0963">Cytoplasm</keyword>
<dbReference type="GO" id="GO:0006817">
    <property type="term" value="P:phosphate ion transport"/>
    <property type="evidence" value="ECO:0007669"/>
    <property type="project" value="UniProtKB-KW"/>
</dbReference>
<dbReference type="Gene3D" id="6.10.250.690">
    <property type="match status" value="1"/>
</dbReference>
<evidence type="ECO:0000256" key="14">
    <source>
        <dbReference type="PROSITE-ProRule" id="PRU01091"/>
    </source>
</evidence>
<feature type="domain" description="OmpR/PhoB-type" evidence="16">
    <location>
        <begin position="186"/>
        <end position="284"/>
    </location>
</feature>
<dbReference type="NCBIfam" id="TIGR02154">
    <property type="entry name" value="PhoB"/>
    <property type="match status" value="1"/>
</dbReference>
<evidence type="ECO:0000256" key="4">
    <source>
        <dbReference type="ARBA" id="ARBA00022490"/>
    </source>
</evidence>
<keyword evidence="3" id="KW-0813">Transport</keyword>
<evidence type="ECO:0000256" key="8">
    <source>
        <dbReference type="ARBA" id="ARBA00023015"/>
    </source>
</evidence>
<evidence type="ECO:0000259" key="15">
    <source>
        <dbReference type="PROSITE" id="PS50110"/>
    </source>
</evidence>
<dbReference type="GO" id="GO:0006355">
    <property type="term" value="P:regulation of DNA-templated transcription"/>
    <property type="evidence" value="ECO:0007669"/>
    <property type="project" value="InterPro"/>
</dbReference>
<evidence type="ECO:0000256" key="11">
    <source>
        <dbReference type="ARBA" id="ARBA00023163"/>
    </source>
</evidence>